<dbReference type="PANTHER" id="PTHR46865">
    <property type="entry name" value="OXIDOREDUCTASE-RELATED"/>
    <property type="match status" value="1"/>
</dbReference>
<dbReference type="Pfam" id="PF01494">
    <property type="entry name" value="FAD_binding_3"/>
    <property type="match status" value="1"/>
</dbReference>
<evidence type="ECO:0000256" key="2">
    <source>
        <dbReference type="ARBA" id="ARBA00022630"/>
    </source>
</evidence>
<protein>
    <recommendedName>
        <fullName evidence="5">FAD-binding domain-containing protein</fullName>
    </recommendedName>
</protein>
<evidence type="ECO:0000256" key="4">
    <source>
        <dbReference type="ARBA" id="ARBA00023002"/>
    </source>
</evidence>
<keyword evidence="3" id="KW-0274">FAD</keyword>
<dbReference type="InterPro" id="IPR051704">
    <property type="entry name" value="FAD_aromatic-hydroxylase"/>
</dbReference>
<accession>A0AAN9UEI5</accession>
<feature type="domain" description="FAD-binding" evidence="5">
    <location>
        <begin position="22"/>
        <end position="201"/>
    </location>
</feature>
<organism evidence="6 7">
    <name type="scientific">Diatrype stigma</name>
    <dbReference type="NCBI Taxonomy" id="117547"/>
    <lineage>
        <taxon>Eukaryota</taxon>
        <taxon>Fungi</taxon>
        <taxon>Dikarya</taxon>
        <taxon>Ascomycota</taxon>
        <taxon>Pezizomycotina</taxon>
        <taxon>Sordariomycetes</taxon>
        <taxon>Xylariomycetidae</taxon>
        <taxon>Xylariales</taxon>
        <taxon>Diatrypaceae</taxon>
        <taxon>Diatrype</taxon>
    </lineage>
</organism>
<dbReference type="Proteomes" id="UP001320420">
    <property type="component" value="Unassembled WGS sequence"/>
</dbReference>
<dbReference type="AlphaFoldDB" id="A0AAN9UEI5"/>
<evidence type="ECO:0000256" key="1">
    <source>
        <dbReference type="ARBA" id="ARBA00005179"/>
    </source>
</evidence>
<dbReference type="InterPro" id="IPR036188">
    <property type="entry name" value="FAD/NAD-bd_sf"/>
</dbReference>
<comment type="pathway">
    <text evidence="1">Secondary metabolite biosynthesis.</text>
</comment>
<dbReference type="InterPro" id="IPR002938">
    <property type="entry name" value="FAD-bd"/>
</dbReference>
<keyword evidence="2" id="KW-0285">Flavoprotein</keyword>
<dbReference type="SUPFAM" id="SSF51905">
    <property type="entry name" value="FAD/NAD(P)-binding domain"/>
    <property type="match status" value="1"/>
</dbReference>
<dbReference type="EMBL" id="JAKJXP020000112">
    <property type="protein sequence ID" value="KAK7745152.1"/>
    <property type="molecule type" value="Genomic_DNA"/>
</dbReference>
<gene>
    <name evidence="6" type="ORF">SLS62_009951</name>
</gene>
<sequence>MATTAAAATPSPAPPSPPPPLKVLIVGGGIAGPALAYWLSQLAVPGVTTSITLVERSSAMRATGQQVDLRAQGIPLMRKMGIEAAVRASRVREPGTQLVDTHGRIKAFFPAVESPADGSGQNKDPRQGVTSEYEIMRGDLVRILYGLTAGRANVAHLYGETVESLVQEQGQVRARFGSDGRSELFDLVVGADGTGSRTRRLMLGPDAPDPRHRLGGYIAYYSVAPATHDSDRFTGCLLPGPTPRIIGTRKDCAELTRVYMIAPAADDDPAVDAAYRANDSTNRNLAQLRTAWADLYEGGGWECGRFVEALRHAPEADDFYCTPFEEVRLPEGDWSRGQIVLLGDAAHCKTAGGIGCTWALVGAYVLAGEIATLLAAQQQTSLPPPPPSSLDYAEAVEQGAQNYERVFRPIATAHHSNGSPWAKLKSLMIPSSAWGIWALQLVMGVVAYFHIDQATSVDDETVDWQLPDYPALGGGEGGERLQARS</sequence>
<proteinExistence type="predicted"/>
<reference evidence="6 7" key="1">
    <citation type="submission" date="2024-02" db="EMBL/GenBank/DDBJ databases">
        <title>De novo assembly and annotation of 12 fungi associated with fruit tree decline syndrome in Ontario, Canada.</title>
        <authorList>
            <person name="Sulman M."/>
            <person name="Ellouze W."/>
            <person name="Ilyukhin E."/>
        </authorList>
    </citation>
    <scope>NUCLEOTIDE SEQUENCE [LARGE SCALE GENOMIC DNA]</scope>
    <source>
        <strain evidence="6 7">M11/M66-122</strain>
    </source>
</reference>
<name>A0AAN9UEI5_9PEZI</name>
<evidence type="ECO:0000256" key="3">
    <source>
        <dbReference type="ARBA" id="ARBA00022827"/>
    </source>
</evidence>
<dbReference type="PRINTS" id="PR00420">
    <property type="entry name" value="RNGMNOXGNASE"/>
</dbReference>
<dbReference type="GO" id="GO:0016491">
    <property type="term" value="F:oxidoreductase activity"/>
    <property type="evidence" value="ECO:0007669"/>
    <property type="project" value="UniProtKB-KW"/>
</dbReference>
<dbReference type="GO" id="GO:0071949">
    <property type="term" value="F:FAD binding"/>
    <property type="evidence" value="ECO:0007669"/>
    <property type="project" value="InterPro"/>
</dbReference>
<evidence type="ECO:0000259" key="5">
    <source>
        <dbReference type="Pfam" id="PF01494"/>
    </source>
</evidence>
<comment type="caution">
    <text evidence="6">The sequence shown here is derived from an EMBL/GenBank/DDBJ whole genome shotgun (WGS) entry which is preliminary data.</text>
</comment>
<evidence type="ECO:0000313" key="6">
    <source>
        <dbReference type="EMBL" id="KAK7745152.1"/>
    </source>
</evidence>
<keyword evidence="7" id="KW-1185">Reference proteome</keyword>
<dbReference type="Gene3D" id="3.50.50.60">
    <property type="entry name" value="FAD/NAD(P)-binding domain"/>
    <property type="match status" value="1"/>
</dbReference>
<evidence type="ECO:0000313" key="7">
    <source>
        <dbReference type="Proteomes" id="UP001320420"/>
    </source>
</evidence>
<keyword evidence="4" id="KW-0560">Oxidoreductase</keyword>
<dbReference type="PANTHER" id="PTHR46865:SF7">
    <property type="entry name" value="MONOOXYGENASE, PUTATIVE (AFU_ORTHOLOGUE AFUA_8G07040)-RELATED"/>
    <property type="match status" value="1"/>
</dbReference>